<dbReference type="RefSeq" id="WP_379864961.1">
    <property type="nucleotide sequence ID" value="NZ_JBHTBW010000031.1"/>
</dbReference>
<protein>
    <submittedName>
        <fullName evidence="2">DUF2269 family protein</fullName>
    </submittedName>
</protein>
<feature type="transmembrane region" description="Helical" evidence="1">
    <location>
        <begin position="88"/>
        <end position="108"/>
    </location>
</feature>
<comment type="caution">
    <text evidence="2">The sequence shown here is derived from an EMBL/GenBank/DDBJ whole genome shotgun (WGS) entry which is preliminary data.</text>
</comment>
<keyword evidence="1" id="KW-0472">Membrane</keyword>
<feature type="transmembrane region" description="Helical" evidence="1">
    <location>
        <begin position="6"/>
        <end position="29"/>
    </location>
</feature>
<organism evidence="2 3">
    <name type="scientific">Laceyella putida</name>
    <dbReference type="NCBI Taxonomy" id="110101"/>
    <lineage>
        <taxon>Bacteria</taxon>
        <taxon>Bacillati</taxon>
        <taxon>Bacillota</taxon>
        <taxon>Bacilli</taxon>
        <taxon>Bacillales</taxon>
        <taxon>Thermoactinomycetaceae</taxon>
        <taxon>Laceyella</taxon>
    </lineage>
</organism>
<sequence length="151" mass="17025">MTAGLIVKFLHVLFVATWFGGISLMAMVLRDATRSNNIETMSHALDRAQRWNMTMFMPSSILALLTGLYMLVQTSGEKPLWLVVKERFGSVVVILFILFVVIYGRKALNQVKTSGIETEKAQTIIKRYIMLLNISLLLLVVLIFFATVKLA</sequence>
<accession>A0ABW2RKT6</accession>
<feature type="transmembrane region" description="Helical" evidence="1">
    <location>
        <begin position="128"/>
        <end position="148"/>
    </location>
</feature>
<dbReference type="Proteomes" id="UP001596500">
    <property type="component" value="Unassembled WGS sequence"/>
</dbReference>
<reference evidence="3" key="1">
    <citation type="journal article" date="2019" name="Int. J. Syst. Evol. Microbiol.">
        <title>The Global Catalogue of Microorganisms (GCM) 10K type strain sequencing project: providing services to taxonomists for standard genome sequencing and annotation.</title>
        <authorList>
            <consortium name="The Broad Institute Genomics Platform"/>
            <consortium name="The Broad Institute Genome Sequencing Center for Infectious Disease"/>
            <person name="Wu L."/>
            <person name="Ma J."/>
        </authorList>
    </citation>
    <scope>NUCLEOTIDE SEQUENCE [LARGE SCALE GENOMIC DNA]</scope>
    <source>
        <strain evidence="3">CGMCC 1.12942</strain>
    </source>
</reference>
<keyword evidence="1" id="KW-0812">Transmembrane</keyword>
<gene>
    <name evidence="2" type="ORF">ACFQNG_10905</name>
</gene>
<keyword evidence="1" id="KW-1133">Transmembrane helix</keyword>
<evidence type="ECO:0000313" key="2">
    <source>
        <dbReference type="EMBL" id="MFC7441643.1"/>
    </source>
</evidence>
<dbReference type="InterPro" id="IPR018729">
    <property type="entry name" value="DUF2269_transmembrane"/>
</dbReference>
<proteinExistence type="predicted"/>
<name>A0ABW2RKT6_9BACL</name>
<evidence type="ECO:0000313" key="3">
    <source>
        <dbReference type="Proteomes" id="UP001596500"/>
    </source>
</evidence>
<feature type="transmembrane region" description="Helical" evidence="1">
    <location>
        <begin position="50"/>
        <end position="72"/>
    </location>
</feature>
<evidence type="ECO:0000256" key="1">
    <source>
        <dbReference type="SAM" id="Phobius"/>
    </source>
</evidence>
<dbReference type="Pfam" id="PF10027">
    <property type="entry name" value="DUF2269"/>
    <property type="match status" value="1"/>
</dbReference>
<dbReference type="EMBL" id="JBHTBW010000031">
    <property type="protein sequence ID" value="MFC7441643.1"/>
    <property type="molecule type" value="Genomic_DNA"/>
</dbReference>
<keyword evidence="3" id="KW-1185">Reference proteome</keyword>